<keyword evidence="1" id="KW-0472">Membrane</keyword>
<reference evidence="2 3" key="1">
    <citation type="journal article" date="2020" name="Front. Microbiol.">
        <title>Genetic Organization of the aprX-lipA2 Operon Affects the Proteolytic Potential of Pseudomonas Species in Milk.</title>
        <authorList>
            <person name="Maier C."/>
            <person name="Huptas C."/>
            <person name="von Neubeck M."/>
            <person name="Scherer S."/>
            <person name="Wenning M."/>
            <person name="Lucking G."/>
        </authorList>
    </citation>
    <scope>NUCLEOTIDE SEQUENCE [LARGE SCALE GENOMIC DNA]</scope>
    <source>
        <strain evidence="2 3">WS 4997</strain>
    </source>
</reference>
<feature type="transmembrane region" description="Helical" evidence="1">
    <location>
        <begin position="20"/>
        <end position="38"/>
    </location>
</feature>
<proteinExistence type="predicted"/>
<evidence type="ECO:0000313" key="2">
    <source>
        <dbReference type="EMBL" id="NNA46164.1"/>
    </source>
</evidence>
<comment type="caution">
    <text evidence="2">The sequence shown here is derived from an EMBL/GenBank/DDBJ whole genome shotgun (WGS) entry which is preliminary data.</text>
</comment>
<organism evidence="2 3">
    <name type="scientific">Pseudomonas lactis</name>
    <dbReference type="NCBI Taxonomy" id="1615674"/>
    <lineage>
        <taxon>Bacteria</taxon>
        <taxon>Pseudomonadati</taxon>
        <taxon>Pseudomonadota</taxon>
        <taxon>Gammaproteobacteria</taxon>
        <taxon>Pseudomonadales</taxon>
        <taxon>Pseudomonadaceae</taxon>
        <taxon>Pseudomonas</taxon>
    </lineage>
</organism>
<keyword evidence="1" id="KW-1133">Transmembrane helix</keyword>
<feature type="transmembrane region" description="Helical" evidence="1">
    <location>
        <begin position="44"/>
        <end position="66"/>
    </location>
</feature>
<dbReference type="AlphaFoldDB" id="A0A7Y1Q1C4"/>
<protein>
    <submittedName>
        <fullName evidence="2">Uncharacterized protein</fullName>
    </submittedName>
</protein>
<sequence length="158" mass="18169">MKPFDEIAQKAFRIPKRYVITGYLITTAVLAIGTWLSIQLDDWMWLARFGAFLVCLAMMFEVTGVLERYVKNIFGVVEGATVDVVLMQVKRRPHLYGVSSETTTQQIQEIAEKEQKRRLKYADDLMRNAIARKVQKHEFILASVGTLLWAFADLLNKL</sequence>
<evidence type="ECO:0000313" key="3">
    <source>
        <dbReference type="Proteomes" id="UP000583279"/>
    </source>
</evidence>
<keyword evidence="1" id="KW-0812">Transmembrane</keyword>
<gene>
    <name evidence="2" type="ORF">HBO18_18775</name>
</gene>
<evidence type="ECO:0000256" key="1">
    <source>
        <dbReference type="SAM" id="Phobius"/>
    </source>
</evidence>
<dbReference type="RefSeq" id="WP_169856073.1">
    <property type="nucleotide sequence ID" value="NZ_JAAQYK010000006.1"/>
</dbReference>
<name>A0A7Y1Q1C4_9PSED</name>
<accession>A0A7Y1Q1C4</accession>
<dbReference type="EMBL" id="JAAQYK010000006">
    <property type="protein sequence ID" value="NNA46164.1"/>
    <property type="molecule type" value="Genomic_DNA"/>
</dbReference>
<dbReference type="Proteomes" id="UP000583279">
    <property type="component" value="Unassembled WGS sequence"/>
</dbReference>